<dbReference type="Pfam" id="PF01636">
    <property type="entry name" value="APH"/>
    <property type="match status" value="1"/>
</dbReference>
<accession>A0A2M8KKM3</accession>
<evidence type="ECO:0000313" key="3">
    <source>
        <dbReference type="Proteomes" id="UP000231434"/>
    </source>
</evidence>
<organism evidence="2 3">
    <name type="scientific">Candidatus Roizmanbacteria bacterium CG10_big_fil_rev_8_21_14_0_10_36_26</name>
    <dbReference type="NCBI Taxonomy" id="1974851"/>
    <lineage>
        <taxon>Bacteria</taxon>
        <taxon>Candidatus Roizmaniibacteriota</taxon>
    </lineage>
</organism>
<protein>
    <recommendedName>
        <fullName evidence="1">Aminoglycoside phosphotransferase domain-containing protein</fullName>
    </recommendedName>
</protein>
<dbReference type="SUPFAM" id="SSF56112">
    <property type="entry name" value="Protein kinase-like (PK-like)"/>
    <property type="match status" value="1"/>
</dbReference>
<dbReference type="Proteomes" id="UP000231434">
    <property type="component" value="Unassembled WGS sequence"/>
</dbReference>
<name>A0A2M8KKM3_9BACT</name>
<dbReference type="PANTHER" id="PTHR21310">
    <property type="entry name" value="AMINOGLYCOSIDE PHOSPHOTRANSFERASE-RELATED-RELATED"/>
    <property type="match status" value="1"/>
</dbReference>
<dbReference type="Gene3D" id="3.30.200.150">
    <property type="match status" value="1"/>
</dbReference>
<sequence length="342" mass="39832">MKDDFFYVGGGAAKTLEEVAFLKKKYDLFNIHIIKEIFKDVLNAQVEKITKPTIVGLPHVTYFVRTKDKKEYCFRANLGNEKPEIELIIEKLASDLAAKNGVPTNKILSVDCSRKNYPFDFQIQERLFGENPEYNFTGTQKDYDKLSFQLGQIIAKLSEIKTTKFGRFSKKIAEKKNQLTGRLNSNFDYIILELENQLQYIINAGYINKSQFNKILKLFYDSKPLVNIKTGSLVHYDLADHNFFYHPKTFKITGIFDWEAVCSSDPVLDIGSAPTWKTLYERETKLIEGYQSLKKLPDNYQEKINLYRLRTIIWKVVHNIKFDMLTKERLVRLTKALAPFKI</sequence>
<dbReference type="AlphaFoldDB" id="A0A2M8KKM3"/>
<dbReference type="EMBL" id="PFEB01000046">
    <property type="protein sequence ID" value="PJE60462.1"/>
    <property type="molecule type" value="Genomic_DNA"/>
</dbReference>
<evidence type="ECO:0000313" key="2">
    <source>
        <dbReference type="EMBL" id="PJE60462.1"/>
    </source>
</evidence>
<comment type="caution">
    <text evidence="2">The sequence shown here is derived from an EMBL/GenBank/DDBJ whole genome shotgun (WGS) entry which is preliminary data.</text>
</comment>
<dbReference type="Gene3D" id="3.90.1200.10">
    <property type="match status" value="1"/>
</dbReference>
<dbReference type="InterPro" id="IPR051678">
    <property type="entry name" value="AGP_Transferase"/>
</dbReference>
<dbReference type="InterPro" id="IPR002575">
    <property type="entry name" value="Aminoglycoside_PTrfase"/>
</dbReference>
<dbReference type="PANTHER" id="PTHR21310:SF15">
    <property type="entry name" value="AMINOGLYCOSIDE PHOSPHOTRANSFERASE DOMAIN-CONTAINING PROTEIN"/>
    <property type="match status" value="1"/>
</dbReference>
<reference evidence="3" key="1">
    <citation type="submission" date="2017-09" db="EMBL/GenBank/DDBJ databases">
        <title>Depth-based differentiation of microbial function through sediment-hosted aquifers and enrichment of novel symbionts in the deep terrestrial subsurface.</title>
        <authorList>
            <person name="Probst A.J."/>
            <person name="Ladd B."/>
            <person name="Jarett J.K."/>
            <person name="Geller-Mcgrath D.E."/>
            <person name="Sieber C.M.K."/>
            <person name="Emerson J.B."/>
            <person name="Anantharaman K."/>
            <person name="Thomas B.C."/>
            <person name="Malmstrom R."/>
            <person name="Stieglmeier M."/>
            <person name="Klingl A."/>
            <person name="Woyke T."/>
            <person name="Ryan C.M."/>
            <person name="Banfield J.F."/>
        </authorList>
    </citation>
    <scope>NUCLEOTIDE SEQUENCE [LARGE SCALE GENOMIC DNA]</scope>
</reference>
<gene>
    <name evidence="2" type="ORF">COU86_04060</name>
</gene>
<feature type="domain" description="Aminoglycoside phosphotransferase" evidence="1">
    <location>
        <begin position="61"/>
        <end position="274"/>
    </location>
</feature>
<evidence type="ECO:0000259" key="1">
    <source>
        <dbReference type="Pfam" id="PF01636"/>
    </source>
</evidence>
<dbReference type="InterPro" id="IPR011009">
    <property type="entry name" value="Kinase-like_dom_sf"/>
</dbReference>
<proteinExistence type="predicted"/>